<protein>
    <recommendedName>
        <fullName evidence="7">Ubiquitin-like domain-containing protein</fullName>
    </recommendedName>
</protein>
<feature type="transmembrane region" description="Helical" evidence="6">
    <location>
        <begin position="353"/>
        <end position="370"/>
    </location>
</feature>
<evidence type="ECO:0000313" key="8">
    <source>
        <dbReference type="EMBL" id="KJE91763.1"/>
    </source>
</evidence>
<dbReference type="PANTHER" id="PTHR12943">
    <property type="entry name" value="HOMOCYSTEINE-RESPONSIVE ENDOPLASMIC RETICULUM-RESIDENT UNIQUITIN-LIKE DOMAIN HERPUD PROTEIN FAMILY MEMBER"/>
    <property type="match status" value="1"/>
</dbReference>
<dbReference type="OrthoDB" id="21589at2759"/>
<dbReference type="GO" id="GO:0030968">
    <property type="term" value="P:endoplasmic reticulum unfolded protein response"/>
    <property type="evidence" value="ECO:0007669"/>
    <property type="project" value="TreeGrafter"/>
</dbReference>
<dbReference type="Gene3D" id="3.10.20.90">
    <property type="entry name" value="Phosphatidylinositol 3-kinase Catalytic Subunit, Chain A, domain 1"/>
    <property type="match status" value="1"/>
</dbReference>
<proteinExistence type="predicted"/>
<evidence type="ECO:0000256" key="3">
    <source>
        <dbReference type="ARBA" id="ARBA00022989"/>
    </source>
</evidence>
<dbReference type="RefSeq" id="XP_004363693.2">
    <property type="nucleotide sequence ID" value="XM_004363636.2"/>
</dbReference>
<reference evidence="9" key="2">
    <citation type="submission" date="2011-02" db="EMBL/GenBank/DDBJ databases">
        <title>The Genome Sequence of Capsaspora owczarzaki ATCC 30864.</title>
        <authorList>
            <person name="Russ C."/>
            <person name="Cuomo C."/>
            <person name="Burger G."/>
            <person name="Gray M.W."/>
            <person name="Holland P.W.H."/>
            <person name="King N."/>
            <person name="Lang F.B.F."/>
            <person name="Roger A.J."/>
            <person name="Ruiz-Trillo I."/>
            <person name="Young S.K."/>
            <person name="Zeng Q."/>
            <person name="Gargeya S."/>
            <person name="Alvarado L."/>
            <person name="Berlin A."/>
            <person name="Chapman S.B."/>
            <person name="Chen Z."/>
            <person name="Freedman E."/>
            <person name="Gellesch M."/>
            <person name="Goldberg J."/>
            <person name="Griggs A."/>
            <person name="Gujja S."/>
            <person name="Heilman E."/>
            <person name="Heiman D."/>
            <person name="Howarth C."/>
            <person name="Mehta T."/>
            <person name="Neiman D."/>
            <person name="Pearson M."/>
            <person name="Roberts A."/>
            <person name="Saif S."/>
            <person name="Shea T."/>
            <person name="Shenoy N."/>
            <person name="Sisk P."/>
            <person name="Stolte C."/>
            <person name="Sykes S."/>
            <person name="White J."/>
            <person name="Yandava C."/>
            <person name="Haas B."/>
            <person name="Nusbaum C."/>
            <person name="Birren B."/>
        </authorList>
    </citation>
    <scope>NUCLEOTIDE SEQUENCE</scope>
    <source>
        <strain evidence="9">ATCC 30864</strain>
    </source>
</reference>
<dbReference type="InterPro" id="IPR000626">
    <property type="entry name" value="Ubiquitin-like_dom"/>
</dbReference>
<feature type="compositionally biased region" description="Low complexity" evidence="5">
    <location>
        <begin position="401"/>
        <end position="411"/>
    </location>
</feature>
<evidence type="ECO:0000256" key="6">
    <source>
        <dbReference type="SAM" id="Phobius"/>
    </source>
</evidence>
<accession>A0A0D2WN57</accession>
<organism evidence="8 9">
    <name type="scientific">Capsaspora owczarzaki (strain ATCC 30864)</name>
    <dbReference type="NCBI Taxonomy" id="595528"/>
    <lineage>
        <taxon>Eukaryota</taxon>
        <taxon>Filasterea</taxon>
        <taxon>Capsaspora</taxon>
    </lineage>
</organism>
<dbReference type="EMBL" id="KE346363">
    <property type="protein sequence ID" value="KJE91764.1"/>
    <property type="molecule type" value="Genomic_DNA"/>
</dbReference>
<feature type="region of interest" description="Disordered" evidence="5">
    <location>
        <begin position="137"/>
        <end position="171"/>
    </location>
</feature>
<dbReference type="AlphaFoldDB" id="A0A0D2WN57"/>
<keyword evidence="9" id="KW-1185">Reference proteome</keyword>
<keyword evidence="3 6" id="KW-1133">Transmembrane helix</keyword>
<evidence type="ECO:0000256" key="4">
    <source>
        <dbReference type="ARBA" id="ARBA00023136"/>
    </source>
</evidence>
<name>A0A0D2WN57_CAPO3</name>
<dbReference type="PROSITE" id="PS50053">
    <property type="entry name" value="UBIQUITIN_2"/>
    <property type="match status" value="1"/>
</dbReference>
<dbReference type="InterPro" id="IPR039751">
    <property type="entry name" value="HERPUD1/2"/>
</dbReference>
<feature type="domain" description="Ubiquitin-like" evidence="7">
    <location>
        <begin position="44"/>
        <end position="105"/>
    </location>
</feature>
<evidence type="ECO:0000256" key="1">
    <source>
        <dbReference type="ARBA" id="ARBA00004370"/>
    </source>
</evidence>
<dbReference type="EMBL" id="KE346363">
    <property type="protein sequence ID" value="KJE91763.1"/>
    <property type="molecule type" value="Genomic_DNA"/>
</dbReference>
<dbReference type="Proteomes" id="UP000008743">
    <property type="component" value="Unassembled WGS sequence"/>
</dbReference>
<evidence type="ECO:0000313" key="9">
    <source>
        <dbReference type="Proteomes" id="UP000008743"/>
    </source>
</evidence>
<evidence type="ECO:0000259" key="7">
    <source>
        <dbReference type="PROSITE" id="PS50053"/>
    </source>
</evidence>
<reference evidence="8" key="1">
    <citation type="submission" date="2011-02" db="EMBL/GenBank/DDBJ databases">
        <title>The Genome Sequence of Capsaspora owczarzaki ATCC 30864.</title>
        <authorList>
            <consortium name="The Broad Institute Genome Sequencing Platform"/>
            <person name="Russ C."/>
            <person name="Cuomo C."/>
            <person name="Burger G."/>
            <person name="Gray M.W."/>
            <person name="Holland P.W.H."/>
            <person name="King N."/>
            <person name="Lang F.B.F."/>
            <person name="Roger A.J."/>
            <person name="Ruiz-Trillo I."/>
            <person name="Young S.K."/>
            <person name="Zeng Q."/>
            <person name="Gargeya S."/>
            <person name="Alvarado L."/>
            <person name="Berlin A."/>
            <person name="Chapman S.B."/>
            <person name="Chen Z."/>
            <person name="Freedman E."/>
            <person name="Gellesch M."/>
            <person name="Goldberg J."/>
            <person name="Griggs A."/>
            <person name="Gujja S."/>
            <person name="Heilman E."/>
            <person name="Heiman D."/>
            <person name="Howarth C."/>
            <person name="Mehta T."/>
            <person name="Neiman D."/>
            <person name="Pearson M."/>
            <person name="Roberts A."/>
            <person name="Saif S."/>
            <person name="Shea T."/>
            <person name="Shenoy N."/>
            <person name="Sisk P."/>
            <person name="Stolte C."/>
            <person name="Sykes S."/>
            <person name="White J."/>
            <person name="Yandava C."/>
            <person name="Haas B."/>
            <person name="Nusbaum C."/>
            <person name="Birren B."/>
        </authorList>
    </citation>
    <scope>NUCLEOTIDE SEQUENCE</scope>
    <source>
        <strain evidence="8">ATCC 30864</strain>
    </source>
</reference>
<gene>
    <name evidence="8" type="ORF">CAOG_002854</name>
</gene>
<dbReference type="InterPro" id="IPR029071">
    <property type="entry name" value="Ubiquitin-like_domsf"/>
</dbReference>
<dbReference type="InParanoid" id="A0A0D2WN57"/>
<dbReference type="SUPFAM" id="SSF54236">
    <property type="entry name" value="Ubiquitin-like"/>
    <property type="match status" value="1"/>
</dbReference>
<keyword evidence="4 6" id="KW-0472">Membrane</keyword>
<feature type="region of interest" description="Disordered" evidence="5">
    <location>
        <begin position="373"/>
        <end position="411"/>
    </location>
</feature>
<evidence type="ECO:0000256" key="2">
    <source>
        <dbReference type="ARBA" id="ARBA00022692"/>
    </source>
</evidence>
<evidence type="ECO:0000256" key="5">
    <source>
        <dbReference type="SAM" id="MobiDB-lite"/>
    </source>
</evidence>
<dbReference type="GO" id="GO:0016020">
    <property type="term" value="C:membrane"/>
    <property type="evidence" value="ECO:0007669"/>
    <property type="project" value="UniProtKB-SubCell"/>
</dbReference>
<keyword evidence="2 6" id="KW-0812">Transmembrane</keyword>
<comment type="subcellular location">
    <subcellularLocation>
        <location evidence="1">Membrane</location>
    </subcellularLocation>
</comment>
<feature type="compositionally biased region" description="Basic residues" evidence="5">
    <location>
        <begin position="137"/>
        <end position="149"/>
    </location>
</feature>
<dbReference type="PANTHER" id="PTHR12943:SF27">
    <property type="entry name" value="HOMOCYSTEINE-INDUCED ENDOPLASMIC RETICULUM PROTEIN, ISOFORM A"/>
    <property type="match status" value="1"/>
</dbReference>
<sequence>MASSSSLQTLVVRTAPLPGFVPSTAAPLPSSSLSSSSSSSMAGQSLTAAAAAAAGDVVVEIAASASLRDVKQRIAQTHPLRPPVDAQRLVYAGRVWTDSATVRDMLQSPLALHLKAQHSQPMLVVHLILPASIANQHHHNHHNQHHHQQQKPTPTPQSSTNPANLPLPLRADTSTDTTIQAQAPPHDATTPSRNTLHDAIAAAHLPNAHAAMYSHALLIQQQQQNLMLQHQLQQMQAIYMQTMMPPFASPFVMSPLHAAPPPALVDPALFPQPFMQAPHYPFNPVEEPLVAPEPIDPAVAEAMAEEEQIVRDAEIAAALEDEMEPREGPLSLLIKLVIVGYILTQNASFYKKAAVLIIAILIFIVQSGLLRRRPQPQRRQQPPHPPAQAAPVAAGGGGAGSAAANVPAGDTPDAANAVPAAPVMPQSTTSFTAPLGGASPISVCLFAVC</sequence>